<dbReference type="PANTHER" id="PTHR34476:SF1">
    <property type="entry name" value="DNA-DIRECTED RNA POLYMERASE SUBUNIT OMEGA"/>
    <property type="match status" value="1"/>
</dbReference>
<evidence type="ECO:0000256" key="2">
    <source>
        <dbReference type="ARBA" id="ARBA00012418"/>
    </source>
</evidence>
<dbReference type="NCBIfam" id="TIGR00690">
    <property type="entry name" value="rpoZ"/>
    <property type="match status" value="1"/>
</dbReference>
<protein>
    <recommendedName>
        <fullName evidence="3 11">DNA-directed RNA polymerase subunit omega</fullName>
        <shortName evidence="11">RNAP omega subunit</shortName>
        <ecNumber evidence="2 11">2.7.7.6</ecNumber>
    </recommendedName>
    <alternativeName>
        <fullName evidence="9 11">RNA polymerase omega subunit</fullName>
    </alternativeName>
    <alternativeName>
        <fullName evidence="8 11">Transcriptase subunit omega</fullName>
    </alternativeName>
</protein>
<keyword evidence="6 11" id="KW-0548">Nucleotidyltransferase</keyword>
<gene>
    <name evidence="11 12" type="primary">rpoZ</name>
    <name evidence="12" type="ORF">D1223_07525</name>
</gene>
<dbReference type="AlphaFoldDB" id="A0A399RIU6"/>
<evidence type="ECO:0000256" key="5">
    <source>
        <dbReference type="ARBA" id="ARBA00022679"/>
    </source>
</evidence>
<name>A0A399RIU6_9PROT</name>
<evidence type="ECO:0000256" key="9">
    <source>
        <dbReference type="ARBA" id="ARBA00030998"/>
    </source>
</evidence>
<evidence type="ECO:0000256" key="4">
    <source>
        <dbReference type="ARBA" id="ARBA00022478"/>
    </source>
</evidence>
<dbReference type="Gene3D" id="3.90.940.10">
    <property type="match status" value="1"/>
</dbReference>
<dbReference type="GO" id="GO:0000428">
    <property type="term" value="C:DNA-directed RNA polymerase complex"/>
    <property type="evidence" value="ECO:0007669"/>
    <property type="project" value="UniProtKB-KW"/>
</dbReference>
<proteinExistence type="inferred from homology"/>
<dbReference type="EMBL" id="QWFX01000006">
    <property type="protein sequence ID" value="RIJ30473.1"/>
    <property type="molecule type" value="Genomic_DNA"/>
</dbReference>
<evidence type="ECO:0000256" key="3">
    <source>
        <dbReference type="ARBA" id="ARBA00013725"/>
    </source>
</evidence>
<dbReference type="EC" id="2.7.7.6" evidence="2 11"/>
<evidence type="ECO:0000256" key="7">
    <source>
        <dbReference type="ARBA" id="ARBA00023163"/>
    </source>
</evidence>
<dbReference type="PANTHER" id="PTHR34476">
    <property type="entry name" value="DNA-DIRECTED RNA POLYMERASE SUBUNIT OMEGA"/>
    <property type="match status" value="1"/>
</dbReference>
<dbReference type="SUPFAM" id="SSF63562">
    <property type="entry name" value="RPB6/omega subunit-like"/>
    <property type="match status" value="1"/>
</dbReference>
<sequence>MSVRFRGSNELFAFSIVLLGDTRGRIRAMARVFAVDCLEAVPNRFDLALLAAHRARELHNGALSSLPKNGHSAPVLALKEISVGEVNPCDIKGRLIETLQRVRPDDDGDSPEFERIDENAMLRAIEAMEKEAPQTE</sequence>
<keyword evidence="4 11" id="KW-0240">DNA-directed RNA polymerase</keyword>
<keyword evidence="13" id="KW-1185">Reference proteome</keyword>
<dbReference type="GO" id="GO:0006351">
    <property type="term" value="P:DNA-templated transcription"/>
    <property type="evidence" value="ECO:0007669"/>
    <property type="project" value="UniProtKB-UniRule"/>
</dbReference>
<evidence type="ECO:0000256" key="10">
    <source>
        <dbReference type="ARBA" id="ARBA00048552"/>
    </source>
</evidence>
<dbReference type="Proteomes" id="UP000266385">
    <property type="component" value="Unassembled WGS sequence"/>
</dbReference>
<dbReference type="InterPro" id="IPR006110">
    <property type="entry name" value="Pol_omega/Rpo6/RPB6"/>
</dbReference>
<keyword evidence="7 11" id="KW-0804">Transcription</keyword>
<dbReference type="HAMAP" id="MF_00366">
    <property type="entry name" value="RNApol_bact_RpoZ"/>
    <property type="match status" value="1"/>
</dbReference>
<dbReference type="SMART" id="SM01409">
    <property type="entry name" value="RNA_pol_Rpb6"/>
    <property type="match status" value="1"/>
</dbReference>
<comment type="caution">
    <text evidence="12">The sequence shown here is derived from an EMBL/GenBank/DDBJ whole genome shotgun (WGS) entry which is preliminary data.</text>
</comment>
<accession>A0A399RIU6</accession>
<comment type="subunit">
    <text evidence="11">The RNAP catalytic core consists of 2 alpha, 1 beta, 1 beta' and 1 omega subunit. When a sigma factor is associated with the core the holoenzyme is formed, which can initiate transcription.</text>
</comment>
<keyword evidence="5 11" id="KW-0808">Transferase</keyword>
<dbReference type="InterPro" id="IPR003716">
    <property type="entry name" value="DNA-dir_RNA_pol_omega"/>
</dbReference>
<evidence type="ECO:0000256" key="8">
    <source>
        <dbReference type="ARBA" id="ARBA00029924"/>
    </source>
</evidence>
<evidence type="ECO:0000256" key="1">
    <source>
        <dbReference type="ARBA" id="ARBA00006711"/>
    </source>
</evidence>
<comment type="catalytic activity">
    <reaction evidence="10 11">
        <text>RNA(n) + a ribonucleoside 5'-triphosphate = RNA(n+1) + diphosphate</text>
        <dbReference type="Rhea" id="RHEA:21248"/>
        <dbReference type="Rhea" id="RHEA-COMP:14527"/>
        <dbReference type="Rhea" id="RHEA-COMP:17342"/>
        <dbReference type="ChEBI" id="CHEBI:33019"/>
        <dbReference type="ChEBI" id="CHEBI:61557"/>
        <dbReference type="ChEBI" id="CHEBI:140395"/>
        <dbReference type="EC" id="2.7.7.6"/>
    </reaction>
</comment>
<dbReference type="InterPro" id="IPR036161">
    <property type="entry name" value="RPB6/omega-like_sf"/>
</dbReference>
<dbReference type="GO" id="GO:0003677">
    <property type="term" value="F:DNA binding"/>
    <property type="evidence" value="ECO:0007669"/>
    <property type="project" value="UniProtKB-UniRule"/>
</dbReference>
<reference evidence="12 13" key="1">
    <citation type="submission" date="2018-08" db="EMBL/GenBank/DDBJ databases">
        <title>Henriciella mobilis sp. nov., isolated from seawater.</title>
        <authorList>
            <person name="Cheng H."/>
            <person name="Wu Y.-H."/>
            <person name="Xu X.-W."/>
            <person name="Guo L.-L."/>
        </authorList>
    </citation>
    <scope>NUCLEOTIDE SEQUENCE [LARGE SCALE GENOMIC DNA]</scope>
    <source>
        <strain evidence="12 13">JN25</strain>
    </source>
</reference>
<evidence type="ECO:0000256" key="11">
    <source>
        <dbReference type="HAMAP-Rule" id="MF_00366"/>
    </source>
</evidence>
<organism evidence="12 13">
    <name type="scientific">Henriciella mobilis</name>
    <dbReference type="NCBI Taxonomy" id="2305467"/>
    <lineage>
        <taxon>Bacteria</taxon>
        <taxon>Pseudomonadati</taxon>
        <taxon>Pseudomonadota</taxon>
        <taxon>Alphaproteobacteria</taxon>
        <taxon>Hyphomonadales</taxon>
        <taxon>Hyphomonadaceae</taxon>
        <taxon>Henriciella</taxon>
    </lineage>
</organism>
<evidence type="ECO:0000313" key="12">
    <source>
        <dbReference type="EMBL" id="RIJ30473.1"/>
    </source>
</evidence>
<dbReference type="GO" id="GO:0003899">
    <property type="term" value="F:DNA-directed RNA polymerase activity"/>
    <property type="evidence" value="ECO:0007669"/>
    <property type="project" value="UniProtKB-UniRule"/>
</dbReference>
<dbReference type="Pfam" id="PF01192">
    <property type="entry name" value="RNA_pol_Rpb6"/>
    <property type="match status" value="1"/>
</dbReference>
<comment type="function">
    <text evidence="11">Promotes RNA polymerase assembly. Latches the N- and C-terminal regions of the beta' subunit thereby facilitating its interaction with the beta and alpha subunits.</text>
</comment>
<comment type="similarity">
    <text evidence="1 11">Belongs to the RNA polymerase subunit omega family.</text>
</comment>
<evidence type="ECO:0000313" key="13">
    <source>
        <dbReference type="Proteomes" id="UP000266385"/>
    </source>
</evidence>
<evidence type="ECO:0000256" key="6">
    <source>
        <dbReference type="ARBA" id="ARBA00022695"/>
    </source>
</evidence>